<dbReference type="Proteomes" id="UP000595140">
    <property type="component" value="Unassembled WGS sequence"/>
</dbReference>
<evidence type="ECO:0000313" key="1">
    <source>
        <dbReference type="EMBL" id="VFQ93279.1"/>
    </source>
</evidence>
<dbReference type="EMBL" id="OOIL02004817">
    <property type="protein sequence ID" value="VFQ93279.1"/>
    <property type="molecule type" value="Genomic_DNA"/>
</dbReference>
<organism evidence="1 2">
    <name type="scientific">Cuscuta campestris</name>
    <dbReference type="NCBI Taxonomy" id="132261"/>
    <lineage>
        <taxon>Eukaryota</taxon>
        <taxon>Viridiplantae</taxon>
        <taxon>Streptophyta</taxon>
        <taxon>Embryophyta</taxon>
        <taxon>Tracheophyta</taxon>
        <taxon>Spermatophyta</taxon>
        <taxon>Magnoliopsida</taxon>
        <taxon>eudicotyledons</taxon>
        <taxon>Gunneridae</taxon>
        <taxon>Pentapetalae</taxon>
        <taxon>asterids</taxon>
        <taxon>lamiids</taxon>
        <taxon>Solanales</taxon>
        <taxon>Convolvulaceae</taxon>
        <taxon>Cuscuteae</taxon>
        <taxon>Cuscuta</taxon>
        <taxon>Cuscuta subgen. Grammica</taxon>
        <taxon>Cuscuta sect. Cleistogrammica</taxon>
    </lineage>
</organism>
<proteinExistence type="predicted"/>
<dbReference type="Pfam" id="PF14223">
    <property type="entry name" value="Retrotran_gag_2"/>
    <property type="match status" value="1"/>
</dbReference>
<keyword evidence="2" id="KW-1185">Reference proteome</keyword>
<dbReference type="OrthoDB" id="8036051at2759"/>
<sequence length="497" mass="56202">MFRLIYSLSEFKKSRRCEGRTGVSRAAGERVAALGLPRCRRRAALVSRRPPQSLGRASRAAGRAAQIYAACSRRGRAVQSFEMTEDGKFRIEKFDGTDFSWWKMQIEDLLVQKDLDVVLGDKPEKMSDADWAGLDRKAMSVIRLSLTKNVAFNILKEKTAKGIMEALSNMYEKPSAANKVFLIRELKTFWRLLSAPRRRAQMMGSADCLFFGRHFTQKGLPGIFLEKTLTNTEIVVSAWSLRSAVQIVVEPPLSRRPLVVSARHHQSPVLLAVQSSSSLHSRNMPLGALALMIALCFVFGDRRLEDDTPTGSHLLGMRRKEQRRCGHLYRNRGRSIGSHQSSWHPPSKTRKIGVAVTRMPLLAPRTPVVHCLFARLKRALVKVERLLTCTLRTHTHTKKHDGKTYINKKAEEVSQNYVAMQEAVREEGLNVTPDEMFLSTVGGHDAKNRVHGVGDLARSLPRMHASEARRASTSSMWDPRDDEIRRLREELDEIRTS</sequence>
<dbReference type="AlphaFoldDB" id="A0A484MXJ7"/>
<evidence type="ECO:0000313" key="2">
    <source>
        <dbReference type="Proteomes" id="UP000595140"/>
    </source>
</evidence>
<name>A0A484MXJ7_9ASTE</name>
<accession>A0A484MXJ7</accession>
<protein>
    <submittedName>
        <fullName evidence="1">Uncharacterized protein</fullName>
    </submittedName>
</protein>
<reference evidence="1 2" key="1">
    <citation type="submission" date="2018-04" db="EMBL/GenBank/DDBJ databases">
        <authorList>
            <person name="Vogel A."/>
        </authorList>
    </citation>
    <scope>NUCLEOTIDE SEQUENCE [LARGE SCALE GENOMIC DNA]</scope>
</reference>
<gene>
    <name evidence="1" type="ORF">CCAM_LOCUS35055</name>
</gene>